<dbReference type="InterPro" id="IPR055372">
    <property type="entry name" value="CBM96"/>
</dbReference>
<proteinExistence type="predicted"/>
<dbReference type="STRING" id="1123350.SAMN02744040_00489"/>
<evidence type="ECO:0000313" key="5">
    <source>
        <dbReference type="EMBL" id="SHH01180.1"/>
    </source>
</evidence>
<keyword evidence="6" id="KW-1185">Reference proteome</keyword>
<dbReference type="AlphaFoldDB" id="A0A1M5PHG2"/>
<organism evidence="5 6">
    <name type="scientific">Tepidibacter thalassicus DSM 15285</name>
    <dbReference type="NCBI Taxonomy" id="1123350"/>
    <lineage>
        <taxon>Bacteria</taxon>
        <taxon>Bacillati</taxon>
        <taxon>Bacillota</taxon>
        <taxon>Clostridia</taxon>
        <taxon>Peptostreptococcales</taxon>
        <taxon>Peptostreptococcaceae</taxon>
        <taxon>Tepidibacter</taxon>
    </lineage>
</organism>
<name>A0A1M5PHG2_9FIRM</name>
<sequence>MRNIIIPASKSLTISNKIPNENINNEFINVGNDGKYYYYSYLFFDISPIPSNIVINSAEIILFKVKDFFNCNTKVFSIYPLSDYFSTFTTYKNHPRINTQFKYDFLPFTNNIYIEVNITDILEAWINNTLINKGIILIGDNNQNCLTTFASALNKDPYLIPFLRVSFQESSIEVIVDYPFKIPYRNINWTCKTKP</sequence>
<dbReference type="OrthoDB" id="1928775at2"/>
<dbReference type="GO" id="GO:0005576">
    <property type="term" value="C:extracellular region"/>
    <property type="evidence" value="ECO:0007669"/>
    <property type="project" value="UniProtKB-SubCell"/>
</dbReference>
<dbReference type="NCBIfam" id="NF033679">
    <property type="entry name" value="DNRLRE_dom"/>
    <property type="match status" value="1"/>
</dbReference>
<reference evidence="6" key="1">
    <citation type="submission" date="2016-11" db="EMBL/GenBank/DDBJ databases">
        <authorList>
            <person name="Varghese N."/>
            <person name="Submissions S."/>
        </authorList>
    </citation>
    <scope>NUCLEOTIDE SEQUENCE [LARGE SCALE GENOMIC DNA]</scope>
    <source>
        <strain evidence="6">DSM 15285</strain>
    </source>
</reference>
<evidence type="ECO:0000313" key="6">
    <source>
        <dbReference type="Proteomes" id="UP000242520"/>
    </source>
</evidence>
<dbReference type="Pfam" id="PF24517">
    <property type="entry name" value="CBM96"/>
    <property type="match status" value="1"/>
</dbReference>
<evidence type="ECO:0000256" key="3">
    <source>
        <dbReference type="ARBA" id="ARBA00022729"/>
    </source>
</evidence>
<accession>A0A1M5PHG2</accession>
<feature type="domain" description="Carbohydrate-binding module family 96" evidence="4">
    <location>
        <begin position="29"/>
        <end position="159"/>
    </location>
</feature>
<gene>
    <name evidence="5" type="ORF">SAMN02744040_00489</name>
</gene>
<evidence type="ECO:0000259" key="4">
    <source>
        <dbReference type="Pfam" id="PF24517"/>
    </source>
</evidence>
<dbReference type="Proteomes" id="UP000242520">
    <property type="component" value="Unassembled WGS sequence"/>
</dbReference>
<comment type="subcellular location">
    <subcellularLocation>
        <location evidence="1">Secreted</location>
    </subcellularLocation>
</comment>
<protein>
    <recommendedName>
        <fullName evidence="4">Carbohydrate-binding module family 96 domain-containing protein</fullName>
    </recommendedName>
</protein>
<keyword evidence="3" id="KW-0732">Signal</keyword>
<dbReference type="RefSeq" id="WP_072723288.1">
    <property type="nucleotide sequence ID" value="NZ_FQXH01000006.1"/>
</dbReference>
<evidence type="ECO:0000256" key="1">
    <source>
        <dbReference type="ARBA" id="ARBA00004613"/>
    </source>
</evidence>
<evidence type="ECO:0000256" key="2">
    <source>
        <dbReference type="ARBA" id="ARBA00022525"/>
    </source>
</evidence>
<dbReference type="EMBL" id="FQXH01000006">
    <property type="protein sequence ID" value="SHH01180.1"/>
    <property type="molecule type" value="Genomic_DNA"/>
</dbReference>
<keyword evidence="2" id="KW-0964">Secreted</keyword>